<proteinExistence type="predicted"/>
<evidence type="ECO:0000313" key="2">
    <source>
        <dbReference type="Proteomes" id="UP001250538"/>
    </source>
</evidence>
<accession>A0AAJ2JY51</accession>
<evidence type="ECO:0008006" key="3">
    <source>
        <dbReference type="Google" id="ProtNLM"/>
    </source>
</evidence>
<dbReference type="RefSeq" id="WP_315745218.1">
    <property type="nucleotide sequence ID" value="NZ_JAVYAA010000002.1"/>
</dbReference>
<evidence type="ECO:0000313" key="1">
    <source>
        <dbReference type="EMBL" id="MDT8976569.1"/>
    </source>
</evidence>
<name>A0AAJ2JY51_9BACL</name>
<dbReference type="Proteomes" id="UP001250538">
    <property type="component" value="Unassembled WGS sequence"/>
</dbReference>
<reference evidence="2" key="1">
    <citation type="submission" date="2023-09" db="EMBL/GenBank/DDBJ databases">
        <title>Paenibacillus sp. chi10 Genome sequencing and assembly.</title>
        <authorList>
            <person name="Kim I."/>
        </authorList>
    </citation>
    <scope>NUCLEOTIDE SEQUENCE [LARGE SCALE GENOMIC DNA]</scope>
    <source>
        <strain evidence="2">chi10</strain>
    </source>
</reference>
<keyword evidence="2" id="KW-1185">Reference proteome</keyword>
<dbReference type="AlphaFoldDB" id="A0AAJ2JY51"/>
<dbReference type="EMBL" id="JAVYAA010000002">
    <property type="protein sequence ID" value="MDT8976569.1"/>
    <property type="molecule type" value="Genomic_DNA"/>
</dbReference>
<gene>
    <name evidence="1" type="ORF">RQP50_09980</name>
</gene>
<sequence length="92" mass="10077">MELLVVGDVHGSHPDSVLWNRGKLKNIGKMQIIGHTPCESGKAEFDRISSTLIDTGAYRPVGLTAVKEDQDGEIEEIIFEPTLLIDVMSEKG</sequence>
<protein>
    <recommendedName>
        <fullName evidence="3">Calcineurin-like phosphoesterase domain-containing protein</fullName>
    </recommendedName>
</protein>
<organism evidence="1 2">
    <name type="scientific">Paenibacillus suaedae</name>
    <dbReference type="NCBI Taxonomy" id="3077233"/>
    <lineage>
        <taxon>Bacteria</taxon>
        <taxon>Bacillati</taxon>
        <taxon>Bacillota</taxon>
        <taxon>Bacilli</taxon>
        <taxon>Bacillales</taxon>
        <taxon>Paenibacillaceae</taxon>
        <taxon>Paenibacillus</taxon>
    </lineage>
</organism>
<comment type="caution">
    <text evidence="1">The sequence shown here is derived from an EMBL/GenBank/DDBJ whole genome shotgun (WGS) entry which is preliminary data.</text>
</comment>